<name>A0AAD6S0B7_9AGAR</name>
<accession>A0AAD6S0B7</accession>
<dbReference type="EMBL" id="JARJCM010000370">
    <property type="protein sequence ID" value="KAJ7017921.1"/>
    <property type="molecule type" value="Genomic_DNA"/>
</dbReference>
<gene>
    <name evidence="1" type="ORF">C8F04DRAFT_1199701</name>
</gene>
<dbReference type="AlphaFoldDB" id="A0AAD6S0B7"/>
<evidence type="ECO:0000313" key="2">
    <source>
        <dbReference type="Proteomes" id="UP001218188"/>
    </source>
</evidence>
<sequence>MNHKTHLLFASFADPIPSSLRRMSISGHATDANDHGPRSPIPCSPFAVYPSDPTEVHRPEMFNVQRKPKMFTLQRPELCTIRDQTSKEPARSMPLISSPELELWTLELWQKDMHWAHEVHPAKICITIFLGVTNAMSPAPSIRASERHGFGQTHGITGEAEAGDSLSPASALEILYINEDGLPEPGAIRSFELNQYFQFLRCSLRDDLSRFSH</sequence>
<keyword evidence="2" id="KW-1185">Reference proteome</keyword>
<dbReference type="Proteomes" id="UP001218188">
    <property type="component" value="Unassembled WGS sequence"/>
</dbReference>
<reference evidence="1" key="1">
    <citation type="submission" date="2023-03" db="EMBL/GenBank/DDBJ databases">
        <title>Massive genome expansion in bonnet fungi (Mycena s.s.) driven by repeated elements and novel gene families across ecological guilds.</title>
        <authorList>
            <consortium name="Lawrence Berkeley National Laboratory"/>
            <person name="Harder C.B."/>
            <person name="Miyauchi S."/>
            <person name="Viragh M."/>
            <person name="Kuo A."/>
            <person name="Thoen E."/>
            <person name="Andreopoulos B."/>
            <person name="Lu D."/>
            <person name="Skrede I."/>
            <person name="Drula E."/>
            <person name="Henrissat B."/>
            <person name="Morin E."/>
            <person name="Kohler A."/>
            <person name="Barry K."/>
            <person name="LaButti K."/>
            <person name="Morin E."/>
            <person name="Salamov A."/>
            <person name="Lipzen A."/>
            <person name="Mereny Z."/>
            <person name="Hegedus B."/>
            <person name="Baldrian P."/>
            <person name="Stursova M."/>
            <person name="Weitz H."/>
            <person name="Taylor A."/>
            <person name="Grigoriev I.V."/>
            <person name="Nagy L.G."/>
            <person name="Martin F."/>
            <person name="Kauserud H."/>
        </authorList>
    </citation>
    <scope>NUCLEOTIDE SEQUENCE</scope>
    <source>
        <strain evidence="1">CBHHK200</strain>
    </source>
</reference>
<proteinExistence type="predicted"/>
<evidence type="ECO:0000313" key="1">
    <source>
        <dbReference type="EMBL" id="KAJ7017921.1"/>
    </source>
</evidence>
<organism evidence="1 2">
    <name type="scientific">Mycena alexandri</name>
    <dbReference type="NCBI Taxonomy" id="1745969"/>
    <lineage>
        <taxon>Eukaryota</taxon>
        <taxon>Fungi</taxon>
        <taxon>Dikarya</taxon>
        <taxon>Basidiomycota</taxon>
        <taxon>Agaricomycotina</taxon>
        <taxon>Agaricomycetes</taxon>
        <taxon>Agaricomycetidae</taxon>
        <taxon>Agaricales</taxon>
        <taxon>Marasmiineae</taxon>
        <taxon>Mycenaceae</taxon>
        <taxon>Mycena</taxon>
    </lineage>
</organism>
<comment type="caution">
    <text evidence="1">The sequence shown here is derived from an EMBL/GenBank/DDBJ whole genome shotgun (WGS) entry which is preliminary data.</text>
</comment>
<protein>
    <submittedName>
        <fullName evidence="1">Uncharacterized protein</fullName>
    </submittedName>
</protein>